<accession>A0A139HDH1</accession>
<gene>
    <name evidence="5" type="ORF">AC578_4093</name>
</gene>
<dbReference type="Pfam" id="PF12928">
    <property type="entry name" value="tRNA_int_end_N2"/>
    <property type="match status" value="1"/>
</dbReference>
<dbReference type="OrthoDB" id="408683at2759"/>
<dbReference type="EMBL" id="LFZN01000072">
    <property type="protein sequence ID" value="KXT00522.1"/>
    <property type="molecule type" value="Genomic_DNA"/>
</dbReference>
<evidence type="ECO:0000313" key="5">
    <source>
        <dbReference type="EMBL" id="KXT00521.1"/>
    </source>
</evidence>
<evidence type="ECO:0000259" key="4">
    <source>
        <dbReference type="Pfam" id="PF12928"/>
    </source>
</evidence>
<evidence type="ECO:0000313" key="6">
    <source>
        <dbReference type="Proteomes" id="UP000070133"/>
    </source>
</evidence>
<dbReference type="AlphaFoldDB" id="A0A139HDH1"/>
<keyword evidence="2" id="KW-0819">tRNA processing</keyword>
<organism evidence="5 6">
    <name type="scientific">Pseudocercospora eumusae</name>
    <dbReference type="NCBI Taxonomy" id="321146"/>
    <lineage>
        <taxon>Eukaryota</taxon>
        <taxon>Fungi</taxon>
        <taxon>Dikarya</taxon>
        <taxon>Ascomycota</taxon>
        <taxon>Pezizomycotina</taxon>
        <taxon>Dothideomycetes</taxon>
        <taxon>Dothideomycetidae</taxon>
        <taxon>Mycosphaerellales</taxon>
        <taxon>Mycosphaerellaceae</taxon>
        <taxon>Pseudocercospora</taxon>
    </lineage>
</organism>
<feature type="region of interest" description="Disordered" evidence="3">
    <location>
        <begin position="1"/>
        <end position="39"/>
    </location>
</feature>
<dbReference type="EMBL" id="LFZN01000072">
    <property type="protein sequence ID" value="KXT00521.1"/>
    <property type="molecule type" value="Genomic_DNA"/>
</dbReference>
<evidence type="ECO:0000256" key="2">
    <source>
        <dbReference type="ARBA" id="ARBA00022694"/>
    </source>
</evidence>
<dbReference type="Proteomes" id="UP000070133">
    <property type="component" value="Unassembled WGS sequence"/>
</dbReference>
<comment type="caution">
    <text evidence="5">The sequence shown here is derived from an EMBL/GenBank/DDBJ whole genome shotgun (WGS) entry which is preliminary data.</text>
</comment>
<dbReference type="InterPro" id="IPR024337">
    <property type="entry name" value="tRNA_splic_suSen54"/>
</dbReference>
<sequence>MADADEDLIPRGGTGGEDVDLSDETQDFRFLSSMSREDATIPKRGEKDFEPHATALQSNTLAASRQAMHNALSYQRIHNPNGYTYAVYHPESNMAYSQNPKGVLFSKMGQVLSAADDPLGNDEGRGQRLWFLPEEIIYLIERGTVDVRWPSTENDEELGLPMSLQGAYAIFLGDETSHKGALTLERYSVYASLKRLGYIVMRAPSWDSPGLPLTDDHYPEIATNRRTWQAGLFTATSIWKLFFGSDRGQDQKCHETGPMITPGLYRDCIPIYQRLALINFYDPRNRKAPAEPELPNPDPDFRITYHVWKPGSSNFKKSAPGPPDFRIAVVNARETSVPTLEQLSSLIDTVPFSPPRPDANFYAKLKNGYKNVILAVVDQGMTSYLRIADAAFGCEKVYERRARGGAKRGGRGGRGGGRGGRGRGRG</sequence>
<dbReference type="GO" id="GO:0000379">
    <property type="term" value="P:tRNA-type intron splice site recognition and cleavage"/>
    <property type="evidence" value="ECO:0007669"/>
    <property type="project" value="TreeGrafter"/>
</dbReference>
<dbReference type="InterPro" id="IPR024336">
    <property type="entry name" value="tRNA_splic_suSen54_N"/>
</dbReference>
<protein>
    <recommendedName>
        <fullName evidence="4">tRNA-splicing endonuclease subunit Sen54 N-terminal domain-containing protein</fullName>
    </recommendedName>
</protein>
<dbReference type="EMBL" id="LFZN01000072">
    <property type="protein sequence ID" value="KXT00520.1"/>
    <property type="molecule type" value="Genomic_DNA"/>
</dbReference>
<comment type="similarity">
    <text evidence="1">Belongs to the SEN54 family.</text>
</comment>
<reference evidence="5 6" key="1">
    <citation type="submission" date="2015-07" db="EMBL/GenBank/DDBJ databases">
        <title>Comparative genomics of the Sigatoka disease complex on banana suggests a link between parallel evolutionary changes in Pseudocercospora fijiensis and Pseudocercospora eumusae and increased virulence on the banana host.</title>
        <authorList>
            <person name="Chang T.-C."/>
            <person name="Salvucci A."/>
            <person name="Crous P.W."/>
            <person name="Stergiopoulos I."/>
        </authorList>
    </citation>
    <scope>NUCLEOTIDE SEQUENCE [LARGE SCALE GENOMIC DNA]</scope>
    <source>
        <strain evidence="5 6">CBS 114824</strain>
    </source>
</reference>
<feature type="domain" description="tRNA-splicing endonuclease subunit Sen54 N-terminal" evidence="4">
    <location>
        <begin position="69"/>
        <end position="149"/>
    </location>
</feature>
<dbReference type="PANTHER" id="PTHR21027:SF1">
    <property type="entry name" value="TRNA-SPLICING ENDONUCLEASE SUBUNIT SEN54"/>
    <property type="match status" value="1"/>
</dbReference>
<keyword evidence="6" id="KW-1185">Reference proteome</keyword>
<name>A0A139HDH1_9PEZI</name>
<dbReference type="STRING" id="321146.A0A139HDH1"/>
<proteinExistence type="inferred from homology"/>
<dbReference type="GO" id="GO:0000214">
    <property type="term" value="C:tRNA-intron endonuclease complex"/>
    <property type="evidence" value="ECO:0007669"/>
    <property type="project" value="TreeGrafter"/>
</dbReference>
<evidence type="ECO:0000256" key="3">
    <source>
        <dbReference type="SAM" id="MobiDB-lite"/>
    </source>
</evidence>
<evidence type="ECO:0000256" key="1">
    <source>
        <dbReference type="ARBA" id="ARBA00005736"/>
    </source>
</evidence>
<feature type="region of interest" description="Disordered" evidence="3">
    <location>
        <begin position="402"/>
        <end position="426"/>
    </location>
</feature>
<dbReference type="PANTHER" id="PTHR21027">
    <property type="entry name" value="TRNA-SPLICING ENDONUCLEASE SUBUNIT SEN54"/>
    <property type="match status" value="1"/>
</dbReference>